<dbReference type="Proteomes" id="UP001151309">
    <property type="component" value="Unassembled WGS sequence"/>
</dbReference>
<evidence type="ECO:0000313" key="1">
    <source>
        <dbReference type="EMBL" id="MCZ7908795.1"/>
    </source>
</evidence>
<keyword evidence="2" id="KW-1185">Reference proteome</keyword>
<name>A0A9X3HP06_9HYPH</name>
<dbReference type="AlphaFoldDB" id="A0A9X3HP06"/>
<sequence length="84" mass="8955">MQAEDATLMSGPAPVLRYKFKMDIGASTMGGDYAATLIVTKSDVLSMFVDMFGDKSILELSVFLAEAQGFKKPKASGGTKNLKS</sequence>
<reference evidence="1" key="1">
    <citation type="submission" date="2022-12" db="EMBL/GenBank/DDBJ databases">
        <title>Draft genome sequences of 22 rhizogenic Agrobacterium biovar 1 strains, the causative agent of hairy root disease.</title>
        <authorList>
            <person name="Kim N."/>
            <person name="Vargas P."/>
            <person name="Rediers H."/>
        </authorList>
    </citation>
    <scope>NUCLEOTIDE SEQUENCE</scope>
    <source>
        <strain evidence="1">ST07.17.026</strain>
    </source>
</reference>
<evidence type="ECO:0000313" key="2">
    <source>
        <dbReference type="Proteomes" id="UP001151309"/>
    </source>
</evidence>
<dbReference type="RefSeq" id="WP_147401448.1">
    <property type="nucleotide sequence ID" value="NZ_JAPZLT010000002.1"/>
</dbReference>
<proteinExistence type="predicted"/>
<gene>
    <name evidence="1" type="ORF">O9X94_05695</name>
</gene>
<organism evidence="1 2">
    <name type="scientific">Agrobacterium leguminum</name>
    <dbReference type="NCBI Taxonomy" id="2792015"/>
    <lineage>
        <taxon>Bacteria</taxon>
        <taxon>Pseudomonadati</taxon>
        <taxon>Pseudomonadota</taxon>
        <taxon>Alphaproteobacteria</taxon>
        <taxon>Hyphomicrobiales</taxon>
        <taxon>Rhizobiaceae</taxon>
        <taxon>Rhizobium/Agrobacterium group</taxon>
        <taxon>Agrobacterium</taxon>
    </lineage>
</organism>
<accession>A0A9X3HP06</accession>
<protein>
    <submittedName>
        <fullName evidence="1">Uncharacterized protein</fullName>
    </submittedName>
</protein>
<dbReference type="EMBL" id="JAPZLT010000002">
    <property type="protein sequence ID" value="MCZ7908795.1"/>
    <property type="molecule type" value="Genomic_DNA"/>
</dbReference>
<comment type="caution">
    <text evidence="1">The sequence shown here is derived from an EMBL/GenBank/DDBJ whole genome shotgun (WGS) entry which is preliminary data.</text>
</comment>